<keyword evidence="3" id="KW-0804">Transcription</keyword>
<dbReference type="PROSITE" id="PS00041">
    <property type="entry name" value="HTH_ARAC_FAMILY_1"/>
    <property type="match status" value="1"/>
</dbReference>
<dbReference type="OrthoDB" id="2039152at2"/>
<dbReference type="InterPro" id="IPR018060">
    <property type="entry name" value="HTH_AraC"/>
</dbReference>
<dbReference type="PANTHER" id="PTHR11019">
    <property type="entry name" value="HTH-TYPE TRANSCRIPTIONAL REGULATOR NIMR"/>
    <property type="match status" value="1"/>
</dbReference>
<evidence type="ECO:0000259" key="4">
    <source>
        <dbReference type="PROSITE" id="PS01124"/>
    </source>
</evidence>
<dbReference type="PANTHER" id="PTHR11019:SF199">
    <property type="entry name" value="HTH-TYPE TRANSCRIPTIONAL REGULATOR NIMR"/>
    <property type="match status" value="1"/>
</dbReference>
<evidence type="ECO:0000256" key="2">
    <source>
        <dbReference type="ARBA" id="ARBA00023125"/>
    </source>
</evidence>
<proteinExistence type="predicted"/>
<dbReference type="SMART" id="SM00342">
    <property type="entry name" value="HTH_ARAC"/>
    <property type="match status" value="1"/>
</dbReference>
<dbReference type="Gene3D" id="1.10.10.60">
    <property type="entry name" value="Homeodomain-like"/>
    <property type="match status" value="1"/>
</dbReference>
<evidence type="ECO:0000313" key="6">
    <source>
        <dbReference type="Proteomes" id="UP000271587"/>
    </source>
</evidence>
<keyword evidence="2" id="KW-0238">DNA-binding</keyword>
<dbReference type="InterPro" id="IPR009057">
    <property type="entry name" value="Homeodomain-like_sf"/>
</dbReference>
<name>A0A3G6J2A2_9CORY</name>
<feature type="domain" description="HTH araC/xylS-type" evidence="4">
    <location>
        <begin position="112"/>
        <end position="209"/>
    </location>
</feature>
<evidence type="ECO:0000256" key="3">
    <source>
        <dbReference type="ARBA" id="ARBA00023163"/>
    </source>
</evidence>
<dbReference type="AlphaFoldDB" id="A0A3G6J2A2"/>
<keyword evidence="1" id="KW-0805">Transcription regulation</keyword>
<dbReference type="PROSITE" id="PS01124">
    <property type="entry name" value="HTH_ARAC_FAMILY_2"/>
    <property type="match status" value="1"/>
</dbReference>
<dbReference type="Proteomes" id="UP000271587">
    <property type="component" value="Chromosome"/>
</dbReference>
<organism evidence="5 6">
    <name type="scientific">Corynebacterium gerontici</name>
    <dbReference type="NCBI Taxonomy" id="2079234"/>
    <lineage>
        <taxon>Bacteria</taxon>
        <taxon>Bacillati</taxon>
        <taxon>Actinomycetota</taxon>
        <taxon>Actinomycetes</taxon>
        <taxon>Mycobacteriales</taxon>
        <taxon>Corynebacteriaceae</taxon>
        <taxon>Corynebacterium</taxon>
    </lineage>
</organism>
<dbReference type="KEGG" id="cgk:CGERO_03905"/>
<accession>A0A3G6J2A2</accession>
<evidence type="ECO:0000313" key="5">
    <source>
        <dbReference type="EMBL" id="AZA11098.1"/>
    </source>
</evidence>
<dbReference type="GO" id="GO:0043565">
    <property type="term" value="F:sequence-specific DNA binding"/>
    <property type="evidence" value="ECO:0007669"/>
    <property type="project" value="InterPro"/>
</dbReference>
<evidence type="ECO:0000256" key="1">
    <source>
        <dbReference type="ARBA" id="ARBA00023015"/>
    </source>
</evidence>
<dbReference type="EMBL" id="CP033897">
    <property type="protein sequence ID" value="AZA11098.1"/>
    <property type="molecule type" value="Genomic_DNA"/>
</dbReference>
<keyword evidence="6" id="KW-1185">Reference proteome</keyword>
<dbReference type="GO" id="GO:0003700">
    <property type="term" value="F:DNA-binding transcription factor activity"/>
    <property type="evidence" value="ECO:0007669"/>
    <property type="project" value="InterPro"/>
</dbReference>
<dbReference type="InterPro" id="IPR011051">
    <property type="entry name" value="RmlC_Cupin_sf"/>
</dbReference>
<dbReference type="SUPFAM" id="SSF46689">
    <property type="entry name" value="Homeodomain-like"/>
    <property type="match status" value="2"/>
</dbReference>
<dbReference type="Pfam" id="PF12833">
    <property type="entry name" value="HTH_18"/>
    <property type="match status" value="1"/>
</dbReference>
<gene>
    <name evidence="5" type="primary">ripA1</name>
    <name evidence="5" type="ORF">CGERO_03905</name>
</gene>
<dbReference type="SUPFAM" id="SSF51182">
    <property type="entry name" value="RmlC-like cupins"/>
    <property type="match status" value="1"/>
</dbReference>
<reference evidence="5 6" key="1">
    <citation type="submission" date="2018-11" db="EMBL/GenBank/DDBJ databases">
        <authorList>
            <person name="Kleinhagauer T."/>
            <person name="Glaeser S.P."/>
            <person name="Spergser J."/>
            <person name="Ruckert C."/>
            <person name="Kaempfer P."/>
            <person name="Busse H.-J."/>
        </authorList>
    </citation>
    <scope>NUCLEOTIDE SEQUENCE [LARGE SCALE GENOMIC DNA]</scope>
    <source>
        <strain evidence="5 6">W8</strain>
    </source>
</reference>
<dbReference type="InterPro" id="IPR018062">
    <property type="entry name" value="HTH_AraC-typ_CS"/>
</dbReference>
<sequence length="325" mass="35868">MIASERSNTLHWCVEGHATLISPDSLVPVRAGDLVLATQGCVIEGEATLLPLKTQHEIFQARRIRLGKSWNDAMVYEFSRQQLVHHELSQSIANLVRPKFSAPRLPQDPKAKTVAEYLRKHPASQKSLEKFAQEQHISARTLQRHFLQGTGLVFSEWRAACRVQAAIGLLEHRIPVQEIARRVGFQATSSLNRAFQRHTGCTPVAYVAQAATHNLTPPPVPKSTIFARSQTDVVMWMYEGSATVTTPGYCRFVTKGDTVTIPAGTDTRLDVAAGSIALPIPLAHADGCMSLELIATLAQRAVAEPLFQIALPEVREEQFSEEVPQ</sequence>
<protein>
    <submittedName>
        <fullName evidence="5">HTH-type transcriptional repressor of iron proteins A</fullName>
    </submittedName>
</protein>
<dbReference type="RefSeq" id="WP_123933559.1">
    <property type="nucleotide sequence ID" value="NZ_CP033897.1"/>
</dbReference>